<sequence>MTSLVDRVYFMATGQLESPATEGPSAVRWGWFADLYAHPQWGLVTVPGFSQAEAQTVASLCRATPIGSVNSISARWNVFEQLAAIKLNRAPSDYAWAAVANSSIDARDYLAGGDFSGVETVTSAFWAHLAVHPTAVAENRISTAIEAWSTRFHSSTRGAAA</sequence>
<protein>
    <submittedName>
        <fullName evidence="1">Uncharacterized protein</fullName>
    </submittedName>
</protein>
<evidence type="ECO:0000313" key="1">
    <source>
        <dbReference type="EMBL" id="SED92345.1"/>
    </source>
</evidence>
<proteinExistence type="predicted"/>
<accession>A0A1H5EMK3</accession>
<gene>
    <name evidence="1" type="ORF">SAMN04490239_9284</name>
</gene>
<dbReference type="RefSeq" id="WP_072950368.1">
    <property type="nucleotide sequence ID" value="NZ_FNSV01000006.1"/>
</dbReference>
<dbReference type="Proteomes" id="UP000183561">
    <property type="component" value="Unassembled WGS sequence"/>
</dbReference>
<dbReference type="EMBL" id="FNSV01000006">
    <property type="protein sequence ID" value="SED92345.1"/>
    <property type="molecule type" value="Genomic_DNA"/>
</dbReference>
<reference evidence="2" key="1">
    <citation type="submission" date="2016-10" db="EMBL/GenBank/DDBJ databases">
        <authorList>
            <person name="Varghese N."/>
            <person name="Submissions S."/>
        </authorList>
    </citation>
    <scope>NUCLEOTIDE SEQUENCE [LARGE SCALE GENOMIC DNA]</scope>
    <source>
        <strain evidence="2">DSM 44498</strain>
    </source>
</reference>
<dbReference type="OrthoDB" id="4471297at2"/>
<dbReference type="AlphaFoldDB" id="A0A1H5EMK3"/>
<organism evidence="1 2">
    <name type="scientific">Rhodococcus koreensis</name>
    <dbReference type="NCBI Taxonomy" id="99653"/>
    <lineage>
        <taxon>Bacteria</taxon>
        <taxon>Bacillati</taxon>
        <taxon>Actinomycetota</taxon>
        <taxon>Actinomycetes</taxon>
        <taxon>Mycobacteriales</taxon>
        <taxon>Nocardiaceae</taxon>
        <taxon>Rhodococcus</taxon>
    </lineage>
</organism>
<keyword evidence="2" id="KW-1185">Reference proteome</keyword>
<name>A0A1H5EMK3_9NOCA</name>
<evidence type="ECO:0000313" key="2">
    <source>
        <dbReference type="Proteomes" id="UP000183561"/>
    </source>
</evidence>